<evidence type="ECO:0000313" key="2">
    <source>
        <dbReference type="Proteomes" id="UP001215151"/>
    </source>
</evidence>
<protein>
    <submittedName>
        <fullName evidence="1">Uncharacterized protein</fullName>
    </submittedName>
</protein>
<proteinExistence type="predicted"/>
<name>A0AAD7X764_9APHY</name>
<gene>
    <name evidence="1" type="ORF">ONZ51_g10588</name>
</gene>
<accession>A0AAD7X764</accession>
<sequence>MLEDSAHWMKTSDDLFYTPVIPVTLINPADDHFFHACGILLRMALFWGQDILPVSPMLIALLLEDFDAAIDKSFLQAVTPDMAARFATWPPRRVPVAGSATGQTMFDVNIREDPMSLILEHVPATQVSHIRVVSEESTDYMTKVIAAAVFFHTNLNEVQECSLNAIYKALRKGLDQQGLQQRQRTRTRSEEEEPPKWSLLQTFEDFSVSRFVAGLCANRRVMSYADVLPLLRKEILVSPMELEYNSALNYEEVSDRWMQAFKRYLSGVGHPDHETFQDEALGRLAESPKGADTLRAELFLRAISDSSYLPKDMEPSADGEEGGIEVRFMTAIPGRGPEDVTSDHLHIFFHTCFTSMDVALNQQMVELLEFVPEDIKITTPFDVYMHAVLLTASGYNTL</sequence>
<reference evidence="1" key="1">
    <citation type="submission" date="2022-11" db="EMBL/GenBank/DDBJ databases">
        <title>Genome Sequence of Cubamyces cubensis.</title>
        <authorList>
            <person name="Buettner E."/>
        </authorList>
    </citation>
    <scope>NUCLEOTIDE SEQUENCE</scope>
    <source>
        <strain evidence="1">MPL-01</strain>
    </source>
</reference>
<dbReference type="EMBL" id="JAPEVG010000429">
    <property type="protein sequence ID" value="KAJ8462922.1"/>
    <property type="molecule type" value="Genomic_DNA"/>
</dbReference>
<organism evidence="1 2">
    <name type="scientific">Trametes cubensis</name>
    <dbReference type="NCBI Taxonomy" id="1111947"/>
    <lineage>
        <taxon>Eukaryota</taxon>
        <taxon>Fungi</taxon>
        <taxon>Dikarya</taxon>
        <taxon>Basidiomycota</taxon>
        <taxon>Agaricomycotina</taxon>
        <taxon>Agaricomycetes</taxon>
        <taxon>Polyporales</taxon>
        <taxon>Polyporaceae</taxon>
        <taxon>Trametes</taxon>
    </lineage>
</organism>
<comment type="caution">
    <text evidence="1">The sequence shown here is derived from an EMBL/GenBank/DDBJ whole genome shotgun (WGS) entry which is preliminary data.</text>
</comment>
<dbReference type="AlphaFoldDB" id="A0AAD7X764"/>
<evidence type="ECO:0000313" key="1">
    <source>
        <dbReference type="EMBL" id="KAJ8462922.1"/>
    </source>
</evidence>
<dbReference type="Proteomes" id="UP001215151">
    <property type="component" value="Unassembled WGS sequence"/>
</dbReference>
<keyword evidence="2" id="KW-1185">Reference proteome</keyword>